<keyword evidence="1" id="KW-1133">Transmembrane helix</keyword>
<keyword evidence="1" id="KW-0472">Membrane</keyword>
<evidence type="ECO:0000256" key="1">
    <source>
        <dbReference type="SAM" id="Phobius"/>
    </source>
</evidence>
<proteinExistence type="predicted"/>
<dbReference type="InterPro" id="IPR008979">
    <property type="entry name" value="Galactose-bd-like_sf"/>
</dbReference>
<dbReference type="AlphaFoldDB" id="A0A3B1BK78"/>
<sequence>MTFNLKKLPTKDYRFWLTGIGLLIGSILFFLGGPDYNSSRSFSAFWNLGHIIYFSLLSYALSKWTWLTRYSLIKRWLFVLSVTLVGGTLIELVQYHIPNRTADPADVIRDLSGSFLFLSFSSAYSAGLGKIKIILRAMAIMLLLVQLRPLATDLLDEAIAWRQFPLLSGFETPFERSRWQGNARISIKQIPAIAAGHIMQIVLSKARYSGVELRYFPHDWRKYKTLELNIYNPQTQPLLITCRIHDRQHSQGPQRYSDRYHHRFLLKRGWNKIDIDLHDVAFAPRHRKMDMEQIQNLGIFVTSLPQPRIIFLDKIKLLDH</sequence>
<reference evidence="2" key="1">
    <citation type="submission" date="2018-06" db="EMBL/GenBank/DDBJ databases">
        <authorList>
            <person name="Zhirakovskaya E."/>
        </authorList>
    </citation>
    <scope>NUCLEOTIDE SEQUENCE</scope>
</reference>
<feature type="transmembrane region" description="Helical" evidence="1">
    <location>
        <begin position="115"/>
        <end position="135"/>
    </location>
</feature>
<organism evidence="2">
    <name type="scientific">hydrothermal vent metagenome</name>
    <dbReference type="NCBI Taxonomy" id="652676"/>
    <lineage>
        <taxon>unclassified sequences</taxon>
        <taxon>metagenomes</taxon>
        <taxon>ecological metagenomes</taxon>
    </lineage>
</organism>
<feature type="transmembrane region" description="Helical" evidence="1">
    <location>
        <begin position="12"/>
        <end position="32"/>
    </location>
</feature>
<protein>
    <recommendedName>
        <fullName evidence="3">VanZ-like domain-containing protein</fullName>
    </recommendedName>
</protein>
<accession>A0A3B1BK78</accession>
<name>A0A3B1BK78_9ZZZZ</name>
<dbReference type="EMBL" id="UOFZ01000048">
    <property type="protein sequence ID" value="VAX12543.1"/>
    <property type="molecule type" value="Genomic_DNA"/>
</dbReference>
<gene>
    <name evidence="2" type="ORF">MNBD_GAMMA24-2178</name>
</gene>
<feature type="transmembrane region" description="Helical" evidence="1">
    <location>
        <begin position="76"/>
        <end position="95"/>
    </location>
</feature>
<evidence type="ECO:0008006" key="3">
    <source>
        <dbReference type="Google" id="ProtNLM"/>
    </source>
</evidence>
<feature type="transmembrane region" description="Helical" evidence="1">
    <location>
        <begin position="44"/>
        <end position="64"/>
    </location>
</feature>
<dbReference type="SUPFAM" id="SSF49785">
    <property type="entry name" value="Galactose-binding domain-like"/>
    <property type="match status" value="1"/>
</dbReference>
<evidence type="ECO:0000313" key="2">
    <source>
        <dbReference type="EMBL" id="VAX12543.1"/>
    </source>
</evidence>
<dbReference type="NCBIfam" id="NF037970">
    <property type="entry name" value="vanZ_1"/>
    <property type="match status" value="1"/>
</dbReference>
<dbReference type="Gene3D" id="2.60.120.430">
    <property type="entry name" value="Galactose-binding lectin"/>
    <property type="match status" value="1"/>
</dbReference>
<keyword evidence="1" id="KW-0812">Transmembrane</keyword>